<reference evidence="3" key="1">
    <citation type="journal article" date="2015" name="Genome">
        <title>Whole Genome Sequence of the Non-Microcystin-Producing Microcystis aeruginosa Strain NIES-44.</title>
        <authorList>
            <person name="Okano K."/>
            <person name="Miyata N."/>
            <person name="Ozaki Y."/>
        </authorList>
    </citation>
    <scope>NUCLEOTIDE SEQUENCE [LARGE SCALE GENOMIC DNA]</scope>
    <source>
        <strain evidence="3">NIES-44</strain>
    </source>
</reference>
<name>A0A0A1W0Z9_MICAE</name>
<keyword evidence="1" id="KW-0812">Transmembrane</keyword>
<evidence type="ECO:0008006" key="4">
    <source>
        <dbReference type="Google" id="ProtNLM"/>
    </source>
</evidence>
<feature type="transmembrane region" description="Helical" evidence="1">
    <location>
        <begin position="6"/>
        <end position="25"/>
    </location>
</feature>
<accession>A0A0A1W0Z9</accession>
<keyword evidence="1" id="KW-1133">Transmembrane helix</keyword>
<dbReference type="Proteomes" id="UP000030321">
    <property type="component" value="Unassembled WGS sequence"/>
</dbReference>
<keyword evidence="1" id="KW-0472">Membrane</keyword>
<dbReference type="Pfam" id="PF14271">
    <property type="entry name" value="DUF4359"/>
    <property type="match status" value="1"/>
</dbReference>
<dbReference type="RefSeq" id="WP_045362657.1">
    <property type="nucleotide sequence ID" value="NZ_BBPA01000075.1"/>
</dbReference>
<proteinExistence type="predicted"/>
<gene>
    <name evidence="2" type="ORF">N44_04608</name>
</gene>
<evidence type="ECO:0000313" key="2">
    <source>
        <dbReference type="EMBL" id="GAL95752.1"/>
    </source>
</evidence>
<evidence type="ECO:0000313" key="3">
    <source>
        <dbReference type="Proteomes" id="UP000030321"/>
    </source>
</evidence>
<dbReference type="EMBL" id="BBPA01000075">
    <property type="protein sequence ID" value="GAL95752.1"/>
    <property type="molecule type" value="Genomic_DNA"/>
</dbReference>
<evidence type="ECO:0000256" key="1">
    <source>
        <dbReference type="SAM" id="Phobius"/>
    </source>
</evidence>
<sequence length="128" mass="14379">MKLARLGGVVVGVVLGGIAGILLTTNPNRQDYEQYASQRLTSYLRDNVCARAQASLDVQPLLRGYCKMLVDTGQPFLQEAIASKTTRKNFLIFSVYQTELWFPPPLPSYHFSSVGFLNKLYIYEALEL</sequence>
<dbReference type="AlphaFoldDB" id="A0A0A1W0Z9"/>
<protein>
    <recommendedName>
        <fullName evidence="4">DUF4359 domain-containing protein</fullName>
    </recommendedName>
</protein>
<organism evidence="2 3">
    <name type="scientific">Microcystis aeruginosa NIES-44</name>
    <dbReference type="NCBI Taxonomy" id="449439"/>
    <lineage>
        <taxon>Bacteria</taxon>
        <taxon>Bacillati</taxon>
        <taxon>Cyanobacteriota</taxon>
        <taxon>Cyanophyceae</taxon>
        <taxon>Oscillatoriophycideae</taxon>
        <taxon>Chroococcales</taxon>
        <taxon>Microcystaceae</taxon>
        <taxon>Microcystis</taxon>
    </lineage>
</organism>
<comment type="caution">
    <text evidence="2">The sequence shown here is derived from an EMBL/GenBank/DDBJ whole genome shotgun (WGS) entry which is preliminary data.</text>
</comment>
<dbReference type="InterPro" id="IPR025578">
    <property type="entry name" value="DUF4359"/>
</dbReference>